<dbReference type="InterPro" id="IPR053926">
    <property type="entry name" value="RecX_HTH_1st"/>
</dbReference>
<feature type="domain" description="RecX second three-helical" evidence="6">
    <location>
        <begin position="59"/>
        <end position="98"/>
    </location>
</feature>
<dbReference type="HAMAP" id="MF_01114">
    <property type="entry name" value="RecX"/>
    <property type="match status" value="1"/>
</dbReference>
<evidence type="ECO:0000259" key="7">
    <source>
        <dbReference type="Pfam" id="PF21981"/>
    </source>
</evidence>
<feature type="domain" description="RecX first three-helical" evidence="8">
    <location>
        <begin position="11"/>
        <end position="52"/>
    </location>
</feature>
<dbReference type="InterPro" id="IPR036388">
    <property type="entry name" value="WH-like_DNA-bd_sf"/>
</dbReference>
<proteinExistence type="inferred from homology"/>
<accession>A0A1F6ANQ4</accession>
<evidence type="ECO:0000313" key="9">
    <source>
        <dbReference type="EMBL" id="OGG26340.1"/>
    </source>
</evidence>
<dbReference type="PANTHER" id="PTHR33602">
    <property type="entry name" value="REGULATORY PROTEIN RECX FAMILY PROTEIN"/>
    <property type="match status" value="1"/>
</dbReference>
<protein>
    <recommendedName>
        <fullName evidence="3 5">Regulatory protein RecX</fullName>
    </recommendedName>
</protein>
<dbReference type="Pfam" id="PF02631">
    <property type="entry name" value="RecX_HTH2"/>
    <property type="match status" value="1"/>
</dbReference>
<evidence type="ECO:0000256" key="4">
    <source>
        <dbReference type="ARBA" id="ARBA00022490"/>
    </source>
</evidence>
<dbReference type="Pfam" id="PF21982">
    <property type="entry name" value="RecX_HTH1"/>
    <property type="match status" value="1"/>
</dbReference>
<dbReference type="EMBL" id="MFJR01000010">
    <property type="protein sequence ID" value="OGG26340.1"/>
    <property type="molecule type" value="Genomic_DNA"/>
</dbReference>
<gene>
    <name evidence="5" type="primary">recX</name>
    <name evidence="9" type="ORF">A2960_03335</name>
</gene>
<evidence type="ECO:0000313" key="10">
    <source>
        <dbReference type="Proteomes" id="UP000176609"/>
    </source>
</evidence>
<dbReference type="InterPro" id="IPR003783">
    <property type="entry name" value="Regulatory_RecX"/>
</dbReference>
<dbReference type="GO" id="GO:0005737">
    <property type="term" value="C:cytoplasm"/>
    <property type="evidence" value="ECO:0007669"/>
    <property type="project" value="UniProtKB-SubCell"/>
</dbReference>
<comment type="subcellular location">
    <subcellularLocation>
        <location evidence="1 5">Cytoplasm</location>
    </subcellularLocation>
</comment>
<comment type="caution">
    <text evidence="9">The sequence shown here is derived from an EMBL/GenBank/DDBJ whole genome shotgun (WGS) entry which is preliminary data.</text>
</comment>
<evidence type="ECO:0000256" key="5">
    <source>
        <dbReference type="HAMAP-Rule" id="MF_01114"/>
    </source>
</evidence>
<keyword evidence="4 5" id="KW-0963">Cytoplasm</keyword>
<evidence type="ECO:0000259" key="8">
    <source>
        <dbReference type="Pfam" id="PF21982"/>
    </source>
</evidence>
<name>A0A1F6ANQ4_9BACT</name>
<dbReference type="InterPro" id="IPR053924">
    <property type="entry name" value="RecX_HTH_2nd"/>
</dbReference>
<dbReference type="Proteomes" id="UP000176609">
    <property type="component" value="Unassembled WGS sequence"/>
</dbReference>
<dbReference type="Gene3D" id="1.10.10.10">
    <property type="entry name" value="Winged helix-like DNA-binding domain superfamily/Winged helix DNA-binding domain"/>
    <property type="match status" value="3"/>
</dbReference>
<sequence>MEEEEYQKLKKYALKLLSFRPRTKKEISERLRQYCNKKNISLKIADQVINYLIEKSFINDEDFTKWWIDQRHSFRPKGISVIKKELLNKGVEREVIEKELSAYKENPKSEYDLALKLIEKKINVRMKLSTRDKRIKISNLLARRGFSWDIIYQVIDTFLKKSYNSKDRMN</sequence>
<dbReference type="PANTHER" id="PTHR33602:SF1">
    <property type="entry name" value="REGULATORY PROTEIN RECX FAMILY PROTEIN"/>
    <property type="match status" value="1"/>
</dbReference>
<evidence type="ECO:0000256" key="1">
    <source>
        <dbReference type="ARBA" id="ARBA00004496"/>
    </source>
</evidence>
<evidence type="ECO:0000256" key="2">
    <source>
        <dbReference type="ARBA" id="ARBA00009695"/>
    </source>
</evidence>
<evidence type="ECO:0000256" key="3">
    <source>
        <dbReference type="ARBA" id="ARBA00018111"/>
    </source>
</evidence>
<evidence type="ECO:0000259" key="6">
    <source>
        <dbReference type="Pfam" id="PF02631"/>
    </source>
</evidence>
<dbReference type="GO" id="GO:0006282">
    <property type="term" value="P:regulation of DNA repair"/>
    <property type="evidence" value="ECO:0007669"/>
    <property type="project" value="UniProtKB-UniRule"/>
</dbReference>
<organism evidence="9 10">
    <name type="scientific">Candidatus Gottesmanbacteria bacterium RIFCSPLOWO2_01_FULL_39_12b</name>
    <dbReference type="NCBI Taxonomy" id="1798388"/>
    <lineage>
        <taxon>Bacteria</taxon>
        <taxon>Candidatus Gottesmaniibacteriota</taxon>
    </lineage>
</organism>
<dbReference type="Pfam" id="PF21981">
    <property type="entry name" value="RecX_HTH3"/>
    <property type="match status" value="1"/>
</dbReference>
<comment type="function">
    <text evidence="5">Modulates RecA activity.</text>
</comment>
<dbReference type="AlphaFoldDB" id="A0A1F6ANQ4"/>
<reference evidence="9 10" key="1">
    <citation type="journal article" date="2016" name="Nat. Commun.">
        <title>Thousands of microbial genomes shed light on interconnected biogeochemical processes in an aquifer system.</title>
        <authorList>
            <person name="Anantharaman K."/>
            <person name="Brown C.T."/>
            <person name="Hug L.A."/>
            <person name="Sharon I."/>
            <person name="Castelle C.J."/>
            <person name="Probst A.J."/>
            <person name="Thomas B.C."/>
            <person name="Singh A."/>
            <person name="Wilkins M.J."/>
            <person name="Karaoz U."/>
            <person name="Brodie E.L."/>
            <person name="Williams K.H."/>
            <person name="Hubbard S.S."/>
            <person name="Banfield J.F."/>
        </authorList>
    </citation>
    <scope>NUCLEOTIDE SEQUENCE [LARGE SCALE GENOMIC DNA]</scope>
</reference>
<comment type="similarity">
    <text evidence="2 5">Belongs to the RecX family.</text>
</comment>
<dbReference type="InterPro" id="IPR053925">
    <property type="entry name" value="RecX_HTH_3rd"/>
</dbReference>
<feature type="domain" description="RecX third three-helical" evidence="7">
    <location>
        <begin position="110"/>
        <end position="155"/>
    </location>
</feature>